<reference evidence="2" key="2">
    <citation type="journal article" date="2023" name="BMC Genomics">
        <title>Pest status, molecular evolution, and epigenetic factors derived from the genome assembly of Frankliniella fusca, a thysanopteran phytovirus vector.</title>
        <authorList>
            <person name="Catto M.A."/>
            <person name="Labadie P.E."/>
            <person name="Jacobson A.L."/>
            <person name="Kennedy G.G."/>
            <person name="Srinivasan R."/>
            <person name="Hunt B.G."/>
        </authorList>
    </citation>
    <scope>NUCLEOTIDE SEQUENCE</scope>
    <source>
        <strain evidence="2">PL_HMW_Pooled</strain>
    </source>
</reference>
<dbReference type="EMBL" id="JAHWGI010001078">
    <property type="protein sequence ID" value="KAK3922235.1"/>
    <property type="molecule type" value="Genomic_DNA"/>
</dbReference>
<protein>
    <submittedName>
        <fullName evidence="2">WD repeat-containing protein 88</fullName>
    </submittedName>
</protein>
<proteinExistence type="predicted"/>
<dbReference type="AlphaFoldDB" id="A0AAE1LJX8"/>
<name>A0AAE1LJX8_9NEOP</name>
<dbReference type="Proteomes" id="UP001219518">
    <property type="component" value="Unassembled WGS sequence"/>
</dbReference>
<comment type="caution">
    <text evidence="2">The sequence shown here is derived from an EMBL/GenBank/DDBJ whole genome shotgun (WGS) entry which is preliminary data.</text>
</comment>
<gene>
    <name evidence="2" type="ORF">KUF71_011709</name>
</gene>
<accession>A0AAE1LJX8</accession>
<reference evidence="2" key="1">
    <citation type="submission" date="2021-07" db="EMBL/GenBank/DDBJ databases">
        <authorList>
            <person name="Catto M.A."/>
            <person name="Jacobson A."/>
            <person name="Kennedy G."/>
            <person name="Labadie P."/>
            <person name="Hunt B.G."/>
            <person name="Srinivasan R."/>
        </authorList>
    </citation>
    <scope>NUCLEOTIDE SEQUENCE</scope>
    <source>
        <strain evidence="2">PL_HMW_Pooled</strain>
        <tissue evidence="2">Head</tissue>
    </source>
</reference>
<evidence type="ECO:0000313" key="3">
    <source>
        <dbReference type="Proteomes" id="UP001219518"/>
    </source>
</evidence>
<keyword evidence="3" id="KW-1185">Reference proteome</keyword>
<feature type="region of interest" description="Disordered" evidence="1">
    <location>
        <begin position="1"/>
        <end position="36"/>
    </location>
</feature>
<organism evidence="2 3">
    <name type="scientific">Frankliniella fusca</name>
    <dbReference type="NCBI Taxonomy" id="407009"/>
    <lineage>
        <taxon>Eukaryota</taxon>
        <taxon>Metazoa</taxon>
        <taxon>Ecdysozoa</taxon>
        <taxon>Arthropoda</taxon>
        <taxon>Hexapoda</taxon>
        <taxon>Insecta</taxon>
        <taxon>Pterygota</taxon>
        <taxon>Neoptera</taxon>
        <taxon>Paraneoptera</taxon>
        <taxon>Thysanoptera</taxon>
        <taxon>Terebrantia</taxon>
        <taxon>Thripoidea</taxon>
        <taxon>Thripidae</taxon>
        <taxon>Frankliniella</taxon>
    </lineage>
</organism>
<evidence type="ECO:0000256" key="1">
    <source>
        <dbReference type="SAM" id="MobiDB-lite"/>
    </source>
</evidence>
<sequence>MHFPNPNVCPPVSDIRRRSLPPPKGQEKQHCKKSRSYNGLGREEEYLFSFEFNGLGREEDYLFSFEFNGLGIEEGYLFSFELNGLGREEEYLFSFELYDA</sequence>
<evidence type="ECO:0000313" key="2">
    <source>
        <dbReference type="EMBL" id="KAK3922235.1"/>
    </source>
</evidence>